<protein>
    <submittedName>
        <fullName evidence="1">Uncharacterized protein</fullName>
    </submittedName>
</protein>
<dbReference type="EMBL" id="LAZR01068996">
    <property type="protein sequence ID" value="KKK48580.1"/>
    <property type="molecule type" value="Genomic_DNA"/>
</dbReference>
<organism evidence="1">
    <name type="scientific">marine sediment metagenome</name>
    <dbReference type="NCBI Taxonomy" id="412755"/>
    <lineage>
        <taxon>unclassified sequences</taxon>
        <taxon>metagenomes</taxon>
        <taxon>ecological metagenomes</taxon>
    </lineage>
</organism>
<comment type="caution">
    <text evidence="1">The sequence shown here is derived from an EMBL/GenBank/DDBJ whole genome shotgun (WGS) entry which is preliminary data.</text>
</comment>
<accession>A0A0F8WK27</accession>
<dbReference type="AlphaFoldDB" id="A0A0F8WK27"/>
<feature type="non-terminal residue" evidence="1">
    <location>
        <position position="1"/>
    </location>
</feature>
<evidence type="ECO:0000313" key="1">
    <source>
        <dbReference type="EMBL" id="KKK48580.1"/>
    </source>
</evidence>
<sequence>LTVRKDVTAPTINIISPTLNELFGTYAPSFNVEIYDANLDSMWYTLDNGLTNTIFTTNETISQSAWDVLPNGNVIIRFYANDSVGNIEFAEVTIRKDVNAPIIAINNPQNSDVIGATAPNFDISIDELNLDKTWYSLNGGNNITFTGLTGTINQALWDALFEGNVIIRFYANDTLGRIGFVEVTVRKDVTAPTINIISPTLNELFGTYAPSFNVEIYDANLDSMWYTLDNGLTNTIFTTNETISQSAWDVLPNGNVIIRFYANDSVGNIEFADVTIRKDVNAPIIAINNPQNSDVIGATAPNFDISIDELNLDKTWYSLNGGNNITFTGLIGTINQA</sequence>
<name>A0A0F8WK27_9ZZZZ</name>
<feature type="non-terminal residue" evidence="1">
    <location>
        <position position="337"/>
    </location>
</feature>
<proteinExistence type="predicted"/>
<reference evidence="1" key="1">
    <citation type="journal article" date="2015" name="Nature">
        <title>Complex archaea that bridge the gap between prokaryotes and eukaryotes.</title>
        <authorList>
            <person name="Spang A."/>
            <person name="Saw J.H."/>
            <person name="Jorgensen S.L."/>
            <person name="Zaremba-Niedzwiedzka K."/>
            <person name="Martijn J."/>
            <person name="Lind A.E."/>
            <person name="van Eijk R."/>
            <person name="Schleper C."/>
            <person name="Guy L."/>
            <person name="Ettema T.J."/>
        </authorList>
    </citation>
    <scope>NUCLEOTIDE SEQUENCE</scope>
</reference>
<gene>
    <name evidence="1" type="ORF">LCGC14_3143690</name>
</gene>